<feature type="transmembrane region" description="Helical" evidence="12">
    <location>
        <begin position="152"/>
        <end position="171"/>
    </location>
</feature>
<evidence type="ECO:0000256" key="7">
    <source>
        <dbReference type="ARBA" id="ARBA00022840"/>
    </source>
</evidence>
<dbReference type="InterPro" id="IPR029787">
    <property type="entry name" value="Nucleotide_cyclase"/>
</dbReference>
<dbReference type="Pfam" id="PF00211">
    <property type="entry name" value="Guanylate_cyc"/>
    <property type="match status" value="1"/>
</dbReference>
<dbReference type="GO" id="GO:0005886">
    <property type="term" value="C:plasma membrane"/>
    <property type="evidence" value="ECO:0007669"/>
    <property type="project" value="TreeGrafter"/>
</dbReference>
<dbReference type="GO" id="GO:0046872">
    <property type="term" value="F:metal ion binding"/>
    <property type="evidence" value="ECO:0007669"/>
    <property type="project" value="UniProtKB-KW"/>
</dbReference>
<keyword evidence="7" id="KW-0067">ATP-binding</keyword>
<evidence type="ECO:0000313" key="15">
    <source>
        <dbReference type="Proteomes" id="UP000091820"/>
    </source>
</evidence>
<feature type="transmembrane region" description="Helical" evidence="12">
    <location>
        <begin position="653"/>
        <end position="674"/>
    </location>
</feature>
<evidence type="ECO:0000256" key="9">
    <source>
        <dbReference type="ARBA" id="ARBA00022989"/>
    </source>
</evidence>
<dbReference type="Gene3D" id="3.30.70.1230">
    <property type="entry name" value="Nucleotide cyclase"/>
    <property type="match status" value="1"/>
</dbReference>
<keyword evidence="9 12" id="KW-1133">Transmembrane helix</keyword>
<feature type="transmembrane region" description="Helical" evidence="12">
    <location>
        <begin position="183"/>
        <end position="206"/>
    </location>
</feature>
<reference evidence="14" key="2">
    <citation type="submission" date="2020-05" db="UniProtKB">
        <authorList>
            <consortium name="EnsemblMetazoa"/>
        </authorList>
    </citation>
    <scope>IDENTIFICATION</scope>
    <source>
        <strain evidence="14">IAEA</strain>
    </source>
</reference>
<evidence type="ECO:0000256" key="12">
    <source>
        <dbReference type="SAM" id="Phobius"/>
    </source>
</evidence>
<evidence type="ECO:0000256" key="4">
    <source>
        <dbReference type="ARBA" id="ARBA00022692"/>
    </source>
</evidence>
<dbReference type="VEuPathDB" id="VectorBase:GBRI011687"/>
<keyword evidence="8" id="KW-0460">Magnesium</keyword>
<dbReference type="SUPFAM" id="SSF55073">
    <property type="entry name" value="Nucleotide cyclase"/>
    <property type="match status" value="1"/>
</dbReference>
<feature type="domain" description="Guanylate cyclase" evidence="13">
    <location>
        <begin position="292"/>
        <end position="403"/>
    </location>
</feature>
<dbReference type="PROSITE" id="PS50125">
    <property type="entry name" value="GUANYLATE_CYCLASE_2"/>
    <property type="match status" value="1"/>
</dbReference>
<evidence type="ECO:0000256" key="10">
    <source>
        <dbReference type="ARBA" id="ARBA00023136"/>
    </source>
</evidence>
<protein>
    <recommendedName>
        <fullName evidence="3">adenylate cyclase</fullName>
        <ecNumber evidence="3">4.6.1.1</ecNumber>
    </recommendedName>
</protein>
<dbReference type="FunFam" id="3.30.70.1230:FF:000024">
    <property type="entry name" value="ACXA, isoform A"/>
    <property type="match status" value="1"/>
</dbReference>
<feature type="transmembrane region" description="Helical" evidence="12">
    <location>
        <begin position="686"/>
        <end position="708"/>
    </location>
</feature>
<dbReference type="AlphaFoldDB" id="A0A1A9W9X3"/>
<reference evidence="15" key="1">
    <citation type="submission" date="2014-03" db="EMBL/GenBank/DDBJ databases">
        <authorList>
            <person name="Aksoy S."/>
            <person name="Warren W."/>
            <person name="Wilson R.K."/>
        </authorList>
    </citation>
    <scope>NUCLEOTIDE SEQUENCE [LARGE SCALE GENOMIC DNA]</scope>
    <source>
        <strain evidence="15">IAEA</strain>
    </source>
</reference>
<feature type="transmembrane region" description="Helical" evidence="12">
    <location>
        <begin position="38"/>
        <end position="58"/>
    </location>
</feature>
<keyword evidence="5" id="KW-0479">Metal-binding</keyword>
<keyword evidence="11" id="KW-0456">Lyase</keyword>
<evidence type="ECO:0000256" key="11">
    <source>
        <dbReference type="ARBA" id="ARBA00023239"/>
    </source>
</evidence>
<feature type="transmembrane region" description="Helical" evidence="12">
    <location>
        <begin position="99"/>
        <end position="122"/>
    </location>
</feature>
<dbReference type="EnsemblMetazoa" id="GBRI011687-RA">
    <property type="protein sequence ID" value="GBRI011687-PA"/>
    <property type="gene ID" value="GBRI011687"/>
</dbReference>
<evidence type="ECO:0000256" key="6">
    <source>
        <dbReference type="ARBA" id="ARBA00022741"/>
    </source>
</evidence>
<keyword evidence="4 12" id="KW-0812">Transmembrane</keyword>
<feature type="transmembrane region" description="Helical" evidence="12">
    <location>
        <begin position="500"/>
        <end position="522"/>
    </location>
</feature>
<dbReference type="GO" id="GO:0007189">
    <property type="term" value="P:adenylate cyclase-activating G protein-coupled receptor signaling pathway"/>
    <property type="evidence" value="ECO:0007669"/>
    <property type="project" value="TreeGrafter"/>
</dbReference>
<evidence type="ECO:0000256" key="8">
    <source>
        <dbReference type="ARBA" id="ARBA00022842"/>
    </source>
</evidence>
<dbReference type="PANTHER" id="PTHR45627">
    <property type="entry name" value="ADENYLATE CYCLASE TYPE 1"/>
    <property type="match status" value="1"/>
</dbReference>
<dbReference type="GO" id="GO:0035556">
    <property type="term" value="P:intracellular signal transduction"/>
    <property type="evidence" value="ECO:0007669"/>
    <property type="project" value="InterPro"/>
</dbReference>
<evidence type="ECO:0000256" key="2">
    <source>
        <dbReference type="ARBA" id="ARBA00004141"/>
    </source>
</evidence>
<feature type="transmembrane region" description="Helical" evidence="12">
    <location>
        <begin position="628"/>
        <end position="646"/>
    </location>
</feature>
<dbReference type="GO" id="GO:0005524">
    <property type="term" value="F:ATP binding"/>
    <property type="evidence" value="ECO:0007669"/>
    <property type="project" value="UniProtKB-KW"/>
</dbReference>
<dbReference type="GO" id="GO:0004016">
    <property type="term" value="F:adenylate cyclase activity"/>
    <property type="evidence" value="ECO:0007669"/>
    <property type="project" value="UniProtKB-EC"/>
</dbReference>
<dbReference type="CDD" id="cd07302">
    <property type="entry name" value="CHD"/>
    <property type="match status" value="1"/>
</dbReference>
<name>A0A1A9W9X3_9MUSC</name>
<organism evidence="14 15">
    <name type="scientific">Glossina brevipalpis</name>
    <dbReference type="NCBI Taxonomy" id="37001"/>
    <lineage>
        <taxon>Eukaryota</taxon>
        <taxon>Metazoa</taxon>
        <taxon>Ecdysozoa</taxon>
        <taxon>Arthropoda</taxon>
        <taxon>Hexapoda</taxon>
        <taxon>Insecta</taxon>
        <taxon>Pterygota</taxon>
        <taxon>Neoptera</taxon>
        <taxon>Endopterygota</taxon>
        <taxon>Diptera</taxon>
        <taxon>Brachycera</taxon>
        <taxon>Muscomorpha</taxon>
        <taxon>Hippoboscoidea</taxon>
        <taxon>Glossinidae</taxon>
        <taxon>Glossina</taxon>
    </lineage>
</organism>
<feature type="transmembrane region" description="Helical" evidence="12">
    <location>
        <begin position="70"/>
        <end position="87"/>
    </location>
</feature>
<evidence type="ECO:0000256" key="1">
    <source>
        <dbReference type="ARBA" id="ARBA00001593"/>
    </source>
</evidence>
<proteinExistence type="predicted"/>
<keyword evidence="15" id="KW-1185">Reference proteome</keyword>
<evidence type="ECO:0000256" key="5">
    <source>
        <dbReference type="ARBA" id="ARBA00022723"/>
    </source>
</evidence>
<dbReference type="PANTHER" id="PTHR45627:SF23">
    <property type="entry name" value="AT30656P-RELATED"/>
    <property type="match status" value="1"/>
</dbReference>
<keyword evidence="6" id="KW-0547">Nucleotide-binding</keyword>
<keyword evidence="10 12" id="KW-0472">Membrane</keyword>
<dbReference type="EC" id="4.6.1.1" evidence="3"/>
<evidence type="ECO:0000259" key="13">
    <source>
        <dbReference type="PROSITE" id="PS50125"/>
    </source>
</evidence>
<evidence type="ECO:0000256" key="3">
    <source>
        <dbReference type="ARBA" id="ARBA00012201"/>
    </source>
</evidence>
<comment type="catalytic activity">
    <reaction evidence="1">
        <text>ATP = 3',5'-cyclic AMP + diphosphate</text>
        <dbReference type="Rhea" id="RHEA:15389"/>
        <dbReference type="ChEBI" id="CHEBI:30616"/>
        <dbReference type="ChEBI" id="CHEBI:33019"/>
        <dbReference type="ChEBI" id="CHEBI:58165"/>
        <dbReference type="EC" id="4.6.1.1"/>
    </reaction>
</comment>
<dbReference type="SMART" id="SM00044">
    <property type="entry name" value="CYCc"/>
    <property type="match status" value="1"/>
</dbReference>
<sequence>MDYSVADLNLRYDLKEQINEMNLESVYRRYIENIRRNYLNTFTVVHLLITIGHALVIFLYHKERQESYDVYFYVCGAVMTCFSIRPFMHVNYTKSHRGIPFIVSWIAALLMAFTDIFANIFYETQFNDYLRVAYSGYVLSAVYLFMPLPGYLHPFILGVCITIAYSVNIIAEAVLSAIPPITFFSFRLAIADILYLVALNFVGLYVRRRHEIATRSVFLSKRQRLEQTLYWNLAKAQQKSLLVSMIPVQIANKLTGEIEERIEKSLEKNTEDKREIAKIARKVFIESHTDVTIIFADIVNYTFLTTRVDVKTLEYNITPIKFLGDCYYAVSGIPISHPLHSVCCIEFGLSIITHIREVRTIKKLDIDMRIGVHSGSLLAGIIGASKWQYDIWSIDVDIANRLEATGMPGRVHISNNTLSLAQDFYVYENGTEKAKLDPVLMKNNIKTFLIIEKNDAMFESPDWQNYRKFKEESQNKERTASTFVSYQDIIEDANNIQEVFAFWLISGFMLGMNIAVLILLIITYTKREWIVKHLLLPYPNSLLNISGVDVLKMLIYHELIYLSNMTAILIVSYVHANLTVECFKDFSYDILGLRRYPLFQILCDASALENDFEIMLKLVEEGERVVCFNAWSLTQSLCLFVALSLIWPRTSFVFSLTISVSIIIINVIMVYIAYPVVYESSVPTTVGLTTEFVHVFSVVVIWVIYLLMARHITYVSKNNY</sequence>
<evidence type="ECO:0000313" key="14">
    <source>
        <dbReference type="EnsemblMetazoa" id="GBRI011687-PA"/>
    </source>
</evidence>
<dbReference type="Proteomes" id="UP000091820">
    <property type="component" value="Unassembled WGS sequence"/>
</dbReference>
<comment type="subcellular location">
    <subcellularLocation>
        <location evidence="2">Membrane</location>
        <topology evidence="2">Multi-pass membrane protein</topology>
    </subcellularLocation>
</comment>
<feature type="transmembrane region" description="Helical" evidence="12">
    <location>
        <begin position="559"/>
        <end position="576"/>
    </location>
</feature>
<dbReference type="STRING" id="37001.A0A1A9W9X3"/>
<dbReference type="GO" id="GO:0009190">
    <property type="term" value="P:cyclic nucleotide biosynthetic process"/>
    <property type="evidence" value="ECO:0007669"/>
    <property type="project" value="InterPro"/>
</dbReference>
<accession>A0A1A9W9X3</accession>
<dbReference type="InterPro" id="IPR001054">
    <property type="entry name" value="A/G_cyclase"/>
</dbReference>